<dbReference type="Proteomes" id="UP000886523">
    <property type="component" value="Unassembled WGS sequence"/>
</dbReference>
<name>A0A9P6ATF0_9AGAM</name>
<gene>
    <name evidence="1" type="ORF">BS47DRAFT_1346576</name>
</gene>
<evidence type="ECO:0000313" key="1">
    <source>
        <dbReference type="EMBL" id="KAF9511593.1"/>
    </source>
</evidence>
<dbReference type="AlphaFoldDB" id="A0A9P6ATF0"/>
<dbReference type="EMBL" id="MU128998">
    <property type="protein sequence ID" value="KAF9511593.1"/>
    <property type="molecule type" value="Genomic_DNA"/>
</dbReference>
<organism evidence="1 2">
    <name type="scientific">Hydnum rufescens UP504</name>
    <dbReference type="NCBI Taxonomy" id="1448309"/>
    <lineage>
        <taxon>Eukaryota</taxon>
        <taxon>Fungi</taxon>
        <taxon>Dikarya</taxon>
        <taxon>Basidiomycota</taxon>
        <taxon>Agaricomycotina</taxon>
        <taxon>Agaricomycetes</taxon>
        <taxon>Cantharellales</taxon>
        <taxon>Hydnaceae</taxon>
        <taxon>Hydnum</taxon>
    </lineage>
</organism>
<accession>A0A9P6ATF0</accession>
<comment type="caution">
    <text evidence="1">The sequence shown here is derived from an EMBL/GenBank/DDBJ whole genome shotgun (WGS) entry which is preliminary data.</text>
</comment>
<evidence type="ECO:0000313" key="2">
    <source>
        <dbReference type="Proteomes" id="UP000886523"/>
    </source>
</evidence>
<proteinExistence type="predicted"/>
<reference evidence="1" key="1">
    <citation type="journal article" date="2020" name="Nat. Commun.">
        <title>Large-scale genome sequencing of mycorrhizal fungi provides insights into the early evolution of symbiotic traits.</title>
        <authorList>
            <person name="Miyauchi S."/>
            <person name="Kiss E."/>
            <person name="Kuo A."/>
            <person name="Drula E."/>
            <person name="Kohler A."/>
            <person name="Sanchez-Garcia M."/>
            <person name="Morin E."/>
            <person name="Andreopoulos B."/>
            <person name="Barry K.W."/>
            <person name="Bonito G."/>
            <person name="Buee M."/>
            <person name="Carver A."/>
            <person name="Chen C."/>
            <person name="Cichocki N."/>
            <person name="Clum A."/>
            <person name="Culley D."/>
            <person name="Crous P.W."/>
            <person name="Fauchery L."/>
            <person name="Girlanda M."/>
            <person name="Hayes R.D."/>
            <person name="Keri Z."/>
            <person name="LaButti K."/>
            <person name="Lipzen A."/>
            <person name="Lombard V."/>
            <person name="Magnuson J."/>
            <person name="Maillard F."/>
            <person name="Murat C."/>
            <person name="Nolan M."/>
            <person name="Ohm R.A."/>
            <person name="Pangilinan J."/>
            <person name="Pereira M.F."/>
            <person name="Perotto S."/>
            <person name="Peter M."/>
            <person name="Pfister S."/>
            <person name="Riley R."/>
            <person name="Sitrit Y."/>
            <person name="Stielow J.B."/>
            <person name="Szollosi G."/>
            <person name="Zifcakova L."/>
            <person name="Stursova M."/>
            <person name="Spatafora J.W."/>
            <person name="Tedersoo L."/>
            <person name="Vaario L.M."/>
            <person name="Yamada A."/>
            <person name="Yan M."/>
            <person name="Wang P."/>
            <person name="Xu J."/>
            <person name="Bruns T."/>
            <person name="Baldrian P."/>
            <person name="Vilgalys R."/>
            <person name="Dunand C."/>
            <person name="Henrissat B."/>
            <person name="Grigoriev I.V."/>
            <person name="Hibbett D."/>
            <person name="Nagy L.G."/>
            <person name="Martin F.M."/>
        </authorList>
    </citation>
    <scope>NUCLEOTIDE SEQUENCE</scope>
    <source>
        <strain evidence="1">UP504</strain>
    </source>
</reference>
<protein>
    <submittedName>
        <fullName evidence="1">Uncharacterized protein</fullName>
    </submittedName>
</protein>
<sequence length="51" mass="5662">TLSVARSVQPPRPIPLGVLSSCSGYQRLHCPPPVRCLYAHDPNHCVRRIRG</sequence>
<feature type="non-terminal residue" evidence="1">
    <location>
        <position position="1"/>
    </location>
</feature>
<keyword evidence="2" id="KW-1185">Reference proteome</keyword>